<dbReference type="Pfam" id="PF01547">
    <property type="entry name" value="SBP_bac_1"/>
    <property type="match status" value="1"/>
</dbReference>
<accession>A0A401ZLG5</accession>
<name>A0A401ZLG5_9CHLR</name>
<dbReference type="InterPro" id="IPR050490">
    <property type="entry name" value="Bact_solute-bd_prot1"/>
</dbReference>
<protein>
    <recommendedName>
        <fullName evidence="3">ABC transporter substrate-binding protein</fullName>
    </recommendedName>
</protein>
<keyword evidence="2" id="KW-1185">Reference proteome</keyword>
<dbReference type="PANTHER" id="PTHR43649">
    <property type="entry name" value="ARABINOSE-BINDING PROTEIN-RELATED"/>
    <property type="match status" value="1"/>
</dbReference>
<dbReference type="Gene3D" id="3.40.190.10">
    <property type="entry name" value="Periplasmic binding protein-like II"/>
    <property type="match status" value="1"/>
</dbReference>
<dbReference type="SUPFAM" id="SSF53850">
    <property type="entry name" value="Periplasmic binding protein-like II"/>
    <property type="match status" value="1"/>
</dbReference>
<evidence type="ECO:0000313" key="1">
    <source>
        <dbReference type="EMBL" id="GCE07660.1"/>
    </source>
</evidence>
<sequence length="381" mass="42233">MSAVITLNGITWNHTRGYLPLVASAQRFSELNPGIEVHWHKRSLQEFADFPVDQLADKFDLLIIDHPFVGYAASHPVLLPLDEHLPAEFLADQASHSVGRSHESYTFGDHQWALAVDAATPVSSWRADLLARWRIELPRTWDEVLALARRGLVALPAIPIDSLMHFYMLCCGLGEEPFANGRNVVSTEVGVAALNSLRELVGLCDPACLRRNPIATYEAMISSDQIAYCPAAYGYVNYARPEYARSPLRFGELVSLNSMQLRSTLGGTGLALSARSDQREAALAYARFVADPVNQRGLYFVSGGQPGHRQAWLDHTVNQACDHFFARTLPTLDQAYLRPRHSGAIPFQDHAGPLVHRYLSEGGDPRAVLREIDNLYAHSLA</sequence>
<dbReference type="InterPro" id="IPR006059">
    <property type="entry name" value="SBP"/>
</dbReference>
<reference evidence="2" key="1">
    <citation type="submission" date="2018-12" db="EMBL/GenBank/DDBJ databases">
        <title>Tengunoibacter tsumagoiensis gen. nov., sp. nov., Dictyobacter kobayashii sp. nov., D. alpinus sp. nov., and D. joshuensis sp. nov. and description of Dictyobacteraceae fam. nov. within the order Ktedonobacterales isolated from Tengu-no-mugimeshi.</title>
        <authorList>
            <person name="Wang C.M."/>
            <person name="Zheng Y."/>
            <person name="Sakai Y."/>
            <person name="Toyoda A."/>
            <person name="Minakuchi Y."/>
            <person name="Abe K."/>
            <person name="Yokota A."/>
            <person name="Yabe S."/>
        </authorList>
    </citation>
    <scope>NUCLEOTIDE SEQUENCE [LARGE SCALE GENOMIC DNA]</scope>
    <source>
        <strain evidence="2">S-27</strain>
    </source>
</reference>
<dbReference type="Proteomes" id="UP000287224">
    <property type="component" value="Unassembled WGS sequence"/>
</dbReference>
<dbReference type="PANTHER" id="PTHR43649:SF12">
    <property type="entry name" value="DIACETYLCHITOBIOSE BINDING PROTEIN DASA"/>
    <property type="match status" value="1"/>
</dbReference>
<evidence type="ECO:0008006" key="3">
    <source>
        <dbReference type="Google" id="ProtNLM"/>
    </source>
</evidence>
<dbReference type="RefSeq" id="WP_126599102.1">
    <property type="nucleotide sequence ID" value="NZ_BIFQ01000001.1"/>
</dbReference>
<comment type="caution">
    <text evidence="1">The sequence shown here is derived from an EMBL/GenBank/DDBJ whole genome shotgun (WGS) entry which is preliminary data.</text>
</comment>
<organism evidence="1 2">
    <name type="scientific">Dictyobacter aurantiacus</name>
    <dbReference type="NCBI Taxonomy" id="1936993"/>
    <lineage>
        <taxon>Bacteria</taxon>
        <taxon>Bacillati</taxon>
        <taxon>Chloroflexota</taxon>
        <taxon>Ktedonobacteria</taxon>
        <taxon>Ktedonobacterales</taxon>
        <taxon>Dictyobacteraceae</taxon>
        <taxon>Dictyobacter</taxon>
    </lineage>
</organism>
<gene>
    <name evidence="1" type="ORF">KDAU_49890</name>
</gene>
<dbReference type="EMBL" id="BIFQ01000001">
    <property type="protein sequence ID" value="GCE07660.1"/>
    <property type="molecule type" value="Genomic_DNA"/>
</dbReference>
<dbReference type="AlphaFoldDB" id="A0A401ZLG5"/>
<evidence type="ECO:0000313" key="2">
    <source>
        <dbReference type="Proteomes" id="UP000287224"/>
    </source>
</evidence>
<dbReference type="OrthoDB" id="9811622at2"/>
<proteinExistence type="predicted"/>